<evidence type="ECO:0000256" key="8">
    <source>
        <dbReference type="ARBA" id="ARBA00022842"/>
    </source>
</evidence>
<reference evidence="12 13" key="1">
    <citation type="submission" date="2024-08" db="EMBL/GenBank/DDBJ databases">
        <title>Whole-genome sequencing of halo(alkali)philic microorganisms from hypersaline lakes.</title>
        <authorList>
            <person name="Sorokin D.Y."/>
            <person name="Merkel A.Y."/>
            <person name="Messina E."/>
            <person name="Yakimov M."/>
        </authorList>
    </citation>
    <scope>NUCLEOTIDE SEQUENCE [LARGE SCALE GENOMIC DNA]</scope>
    <source>
        <strain evidence="12 13">Cl-TMA</strain>
    </source>
</reference>
<dbReference type="EMBL" id="JBGUAW010000004">
    <property type="protein sequence ID" value="MFA9460454.1"/>
    <property type="molecule type" value="Genomic_DNA"/>
</dbReference>
<keyword evidence="8" id="KW-0460">Magnesium</keyword>
<evidence type="ECO:0000256" key="9">
    <source>
        <dbReference type="ARBA" id="ARBA00022962"/>
    </source>
</evidence>
<evidence type="ECO:0000259" key="10">
    <source>
        <dbReference type="Pfam" id="PF01656"/>
    </source>
</evidence>
<comment type="cofactor">
    <cofactor evidence="1">
        <name>Mg(2+)</name>
        <dbReference type="ChEBI" id="CHEBI:18420"/>
    </cofactor>
</comment>
<proteinExistence type="inferred from homology"/>
<protein>
    <submittedName>
        <fullName evidence="12">Cobyrinate a,c-diamide synthase</fullName>
    </submittedName>
</protein>
<dbReference type="InterPro" id="IPR004484">
    <property type="entry name" value="CbiA/CobB_synth"/>
</dbReference>
<dbReference type="SUPFAM" id="SSF52540">
    <property type="entry name" value="P-loop containing nucleoside triphosphate hydrolases"/>
    <property type="match status" value="1"/>
</dbReference>
<feature type="domain" description="CobQ/CobB/MinD/ParA nucleotide binding" evidence="10">
    <location>
        <begin position="11"/>
        <end position="188"/>
    </location>
</feature>
<dbReference type="Gene3D" id="3.40.50.300">
    <property type="entry name" value="P-loop containing nucleotide triphosphate hydrolases"/>
    <property type="match status" value="1"/>
</dbReference>
<dbReference type="PROSITE" id="PS51274">
    <property type="entry name" value="GATASE_COBBQ"/>
    <property type="match status" value="1"/>
</dbReference>
<evidence type="ECO:0000256" key="6">
    <source>
        <dbReference type="ARBA" id="ARBA00022741"/>
    </source>
</evidence>
<dbReference type="Pfam" id="PF07685">
    <property type="entry name" value="GATase_3"/>
    <property type="match status" value="1"/>
</dbReference>
<comment type="similarity">
    <text evidence="3">Belongs to the CobB/CobQ family. CobQ subfamily.</text>
</comment>
<dbReference type="PANTHER" id="PTHR43873:SF1">
    <property type="entry name" value="COBYRINATE A,C-DIAMIDE SYNTHASE"/>
    <property type="match status" value="1"/>
</dbReference>
<accession>A0ABV4TSZ4</accession>
<evidence type="ECO:0000256" key="1">
    <source>
        <dbReference type="ARBA" id="ARBA00001946"/>
    </source>
</evidence>
<evidence type="ECO:0000256" key="7">
    <source>
        <dbReference type="ARBA" id="ARBA00022840"/>
    </source>
</evidence>
<gene>
    <name evidence="12" type="ORF">ACERLL_06380</name>
</gene>
<dbReference type="InterPro" id="IPR011698">
    <property type="entry name" value="GATase_3"/>
</dbReference>
<dbReference type="InterPro" id="IPR029062">
    <property type="entry name" value="Class_I_gatase-like"/>
</dbReference>
<evidence type="ECO:0000313" key="12">
    <source>
        <dbReference type="EMBL" id="MFA9460454.1"/>
    </source>
</evidence>
<dbReference type="InterPro" id="IPR027417">
    <property type="entry name" value="P-loop_NTPase"/>
</dbReference>
<dbReference type="InterPro" id="IPR002586">
    <property type="entry name" value="CobQ/CobB/MinD/ParA_Nub-bd_dom"/>
</dbReference>
<dbReference type="Pfam" id="PF01656">
    <property type="entry name" value="CbiA"/>
    <property type="match status" value="1"/>
</dbReference>
<keyword evidence="7" id="KW-0067">ATP-binding</keyword>
<evidence type="ECO:0000256" key="4">
    <source>
        <dbReference type="ARBA" id="ARBA00022573"/>
    </source>
</evidence>
<dbReference type="CDD" id="cd03130">
    <property type="entry name" value="GATase1_CobB"/>
    <property type="match status" value="1"/>
</dbReference>
<name>A0ABV4TSZ4_9GAMM</name>
<evidence type="ECO:0000256" key="3">
    <source>
        <dbReference type="ARBA" id="ARBA00006205"/>
    </source>
</evidence>
<dbReference type="RefSeq" id="WP_373655239.1">
    <property type="nucleotide sequence ID" value="NZ_JBGUAW010000004.1"/>
</dbReference>
<keyword evidence="4" id="KW-0169">Cobalamin biosynthesis</keyword>
<evidence type="ECO:0000259" key="11">
    <source>
        <dbReference type="Pfam" id="PF07685"/>
    </source>
</evidence>
<keyword evidence="9" id="KW-0315">Glutamine amidotransferase</keyword>
<dbReference type="Proteomes" id="UP001575181">
    <property type="component" value="Unassembled WGS sequence"/>
</dbReference>
<dbReference type="Gene3D" id="3.40.50.880">
    <property type="match status" value="1"/>
</dbReference>
<evidence type="ECO:0000256" key="2">
    <source>
        <dbReference type="ARBA" id="ARBA00004953"/>
    </source>
</evidence>
<keyword evidence="6" id="KW-0547">Nucleotide-binding</keyword>
<evidence type="ECO:0000256" key="5">
    <source>
        <dbReference type="ARBA" id="ARBA00022598"/>
    </source>
</evidence>
<evidence type="ECO:0000313" key="13">
    <source>
        <dbReference type="Proteomes" id="UP001575181"/>
    </source>
</evidence>
<dbReference type="NCBIfam" id="NF002204">
    <property type="entry name" value="PRK01077.1"/>
    <property type="match status" value="1"/>
</dbReference>
<comment type="caution">
    <text evidence="12">The sequence shown here is derived from an EMBL/GenBank/DDBJ whole genome shotgun (WGS) entry which is preliminary data.</text>
</comment>
<keyword evidence="13" id="KW-1185">Reference proteome</keyword>
<comment type="pathway">
    <text evidence="2">Cofactor biosynthesis; adenosylcobalamin biosynthesis.</text>
</comment>
<organism evidence="12 13">
    <name type="scientific">Thiohalorhabdus methylotrophus</name>
    <dbReference type="NCBI Taxonomy" id="3242694"/>
    <lineage>
        <taxon>Bacteria</taxon>
        <taxon>Pseudomonadati</taxon>
        <taxon>Pseudomonadota</taxon>
        <taxon>Gammaproteobacteria</taxon>
        <taxon>Thiohalorhabdales</taxon>
        <taxon>Thiohalorhabdaceae</taxon>
        <taxon>Thiohalorhabdus</taxon>
    </lineage>
</organism>
<keyword evidence="5" id="KW-0436">Ligase</keyword>
<dbReference type="SUPFAM" id="SSF52317">
    <property type="entry name" value="Class I glutamine amidotransferase-like"/>
    <property type="match status" value="1"/>
</dbReference>
<feature type="domain" description="CobB/CobQ-like glutamine amidotransferase" evidence="11">
    <location>
        <begin position="241"/>
        <end position="422"/>
    </location>
</feature>
<dbReference type="PANTHER" id="PTHR43873">
    <property type="entry name" value="COBYRINATE A,C-DIAMIDE SYNTHASE"/>
    <property type="match status" value="1"/>
</dbReference>
<sequence length="433" mass="46154">MHQGTATCPAVFIAAPASGQGKTTVTAALARYHRDQGRTVRVFKMGPDFLDPMILERACDHPVDPLHLWMVGEEDCRAMLRAAAETADLILVEGSMGLFDGDPSGADLAVRFGLPVLALLDGSGMAQTFGAVANGLATWRADLPFAGVIANRVGSPGHGRMLGAALPEGMRYFGAIPRDAEVGLPDRHLGLVQAAEIDDLEQRLAKAAATVAEAGVTGLPEPVAFEPQALPAPEPRLTGVRIAVARDAAFAFLYPGNLRLLEALGAELRFFSPLAGEGLPEADAVWLPGGYPELHLETLAANTDLKADLHEHHRTDKPVLAECGGFLYLLDGLANIDGPRHPMAGLVPGSARLEERLQGIGLQAAPLPEGELRGHTFHHTRAEVDLEPLAHCVRARDRGTAAEAIYREGRLTATYLHAWFPSNPEAVAELFRP</sequence>